<dbReference type="InterPro" id="IPR019489">
    <property type="entry name" value="Clp_ATPase_C"/>
</dbReference>
<dbReference type="PANTHER" id="PTHR11638:SF93">
    <property type="entry name" value="MITOCHONDRIAL DISAGGREGASE"/>
    <property type="match status" value="1"/>
</dbReference>
<organism evidence="5 6">
    <name type="scientific">Plectus sambesii</name>
    <dbReference type="NCBI Taxonomy" id="2011161"/>
    <lineage>
        <taxon>Eukaryota</taxon>
        <taxon>Metazoa</taxon>
        <taxon>Ecdysozoa</taxon>
        <taxon>Nematoda</taxon>
        <taxon>Chromadorea</taxon>
        <taxon>Plectida</taxon>
        <taxon>Plectina</taxon>
        <taxon>Plectoidea</taxon>
        <taxon>Plectidae</taxon>
        <taxon>Plectus</taxon>
    </lineage>
</organism>
<dbReference type="AlphaFoldDB" id="A0A914URV2"/>
<keyword evidence="5" id="KW-1185">Reference proteome</keyword>
<dbReference type="Pfam" id="PF07724">
    <property type="entry name" value="AAA_2"/>
    <property type="match status" value="1"/>
</dbReference>
<dbReference type="GO" id="GO:0005524">
    <property type="term" value="F:ATP binding"/>
    <property type="evidence" value="ECO:0007669"/>
    <property type="project" value="UniProtKB-KW"/>
</dbReference>
<evidence type="ECO:0000259" key="4">
    <source>
        <dbReference type="Pfam" id="PF10431"/>
    </source>
</evidence>
<dbReference type="Proteomes" id="UP000887566">
    <property type="component" value="Unplaced"/>
</dbReference>
<evidence type="ECO:0000256" key="1">
    <source>
        <dbReference type="ARBA" id="ARBA00022741"/>
    </source>
</evidence>
<dbReference type="Gene3D" id="1.10.8.60">
    <property type="match status" value="1"/>
</dbReference>
<proteinExistence type="predicted"/>
<dbReference type="Gene3D" id="3.40.50.300">
    <property type="entry name" value="P-loop containing nucleotide triphosphate hydrolases"/>
    <property type="match status" value="1"/>
</dbReference>
<dbReference type="Pfam" id="PF10431">
    <property type="entry name" value="ClpB_D2-small"/>
    <property type="match status" value="1"/>
</dbReference>
<keyword evidence="2" id="KW-0067">ATP-binding</keyword>
<name>A0A914URV2_9BILA</name>
<evidence type="ECO:0000313" key="6">
    <source>
        <dbReference type="WBParaSite" id="PSAMB.scaffold120size76228.g2146.t1"/>
    </source>
</evidence>
<dbReference type="PANTHER" id="PTHR11638">
    <property type="entry name" value="ATP-DEPENDENT CLP PROTEASE"/>
    <property type="match status" value="1"/>
</dbReference>
<feature type="domain" description="ATPase AAA-type core" evidence="3">
    <location>
        <begin position="12"/>
        <end position="99"/>
    </location>
</feature>
<evidence type="ECO:0000256" key="2">
    <source>
        <dbReference type="ARBA" id="ARBA00022840"/>
    </source>
</evidence>
<dbReference type="SUPFAM" id="SSF52540">
    <property type="entry name" value="P-loop containing nucleoside triphosphate hydrolases"/>
    <property type="match status" value="1"/>
</dbReference>
<dbReference type="GO" id="GO:0016887">
    <property type="term" value="F:ATP hydrolysis activity"/>
    <property type="evidence" value="ECO:0007669"/>
    <property type="project" value="InterPro"/>
</dbReference>
<dbReference type="InterPro" id="IPR003959">
    <property type="entry name" value="ATPase_AAA_core"/>
</dbReference>
<dbReference type="WBParaSite" id="PSAMB.scaffold120size76228.g2146.t1">
    <property type="protein sequence ID" value="PSAMB.scaffold120size76228.g2146.t1"/>
    <property type="gene ID" value="PSAMB.scaffold120size76228.g2146"/>
</dbReference>
<dbReference type="InterPro" id="IPR027417">
    <property type="entry name" value="P-loop_NTPase"/>
</dbReference>
<dbReference type="GO" id="GO:0005739">
    <property type="term" value="C:mitochondrion"/>
    <property type="evidence" value="ECO:0007669"/>
    <property type="project" value="TreeGrafter"/>
</dbReference>
<feature type="domain" description="Clp ATPase C-terminal" evidence="4">
    <location>
        <begin position="107"/>
        <end position="186"/>
    </location>
</feature>
<dbReference type="GO" id="GO:0034605">
    <property type="term" value="P:cellular response to heat"/>
    <property type="evidence" value="ECO:0007669"/>
    <property type="project" value="TreeGrafter"/>
</dbReference>
<evidence type="ECO:0000259" key="3">
    <source>
        <dbReference type="Pfam" id="PF07724"/>
    </source>
</evidence>
<evidence type="ECO:0000313" key="5">
    <source>
        <dbReference type="Proteomes" id="UP000887566"/>
    </source>
</evidence>
<sequence length="212" mass="24117">MSSILLCDHGLQGRLTDGHGKTVMCRDAVFIMTSNLAANEISSNIQIARLEAAIELIETIDDRKVTTHVTVSKEFKETVIQEILKAHFKRDEFLGRINEMVYFYPFTKSELRQLVVHDLELWQKRSKKKHRIFLSWEANVVDVLIEGYFVHYGARSIKNEVNKRVISMLALDHELGRIGPHCKVTVTSNYGKVDVSAACASIELQIDDGTQQ</sequence>
<keyword evidence="1" id="KW-0547">Nucleotide-binding</keyword>
<accession>A0A914URV2</accession>
<protein>
    <submittedName>
        <fullName evidence="6">Clp ATPase C-terminal domain-containing protein</fullName>
    </submittedName>
</protein>
<dbReference type="InterPro" id="IPR050130">
    <property type="entry name" value="ClpA_ClpB"/>
</dbReference>
<reference evidence="6" key="1">
    <citation type="submission" date="2022-11" db="UniProtKB">
        <authorList>
            <consortium name="WormBaseParasite"/>
        </authorList>
    </citation>
    <scope>IDENTIFICATION</scope>
</reference>